<keyword evidence="9" id="KW-1185">Reference proteome</keyword>
<evidence type="ECO:0000313" key="8">
    <source>
        <dbReference type="EnsemblMetazoa" id="ISCW006737-PA"/>
    </source>
</evidence>
<dbReference type="GO" id="GO:0016020">
    <property type="term" value="C:membrane"/>
    <property type="evidence" value="ECO:0000318"/>
    <property type="project" value="GO_Central"/>
</dbReference>
<dbReference type="EMBL" id="ABJB010559554">
    <property type="status" value="NOT_ANNOTATED_CDS"/>
    <property type="molecule type" value="Genomic_DNA"/>
</dbReference>
<dbReference type="PANTHER" id="PTHR12385">
    <property type="entry name" value="CHOLINE TRANSPORTER-LIKE (SLC FAMILY 44)"/>
    <property type="match status" value="1"/>
</dbReference>
<evidence type="ECO:0000313" key="7">
    <source>
        <dbReference type="EMBL" id="EEC07124.1"/>
    </source>
</evidence>
<accession>B7PKK2</accession>
<dbReference type="VEuPathDB" id="VectorBase:ISCW006737"/>
<feature type="transmembrane region" description="Helical" evidence="6">
    <location>
        <begin position="132"/>
        <end position="150"/>
    </location>
</feature>
<name>B7PKK2_IXOSC</name>
<gene>
    <name evidence="7" type="ORF">IscW_ISCW006737</name>
</gene>
<feature type="transmembrane region" description="Helical" evidence="6">
    <location>
        <begin position="6"/>
        <end position="24"/>
    </location>
</feature>
<dbReference type="EMBL" id="ABJB010757220">
    <property type="status" value="NOT_ANNOTATED_CDS"/>
    <property type="molecule type" value="Genomic_DNA"/>
</dbReference>
<dbReference type="EMBL" id="ABJB011055352">
    <property type="status" value="NOT_ANNOTATED_CDS"/>
    <property type="molecule type" value="Genomic_DNA"/>
</dbReference>
<dbReference type="VEuPathDB" id="VectorBase:ISCI006737"/>
<sequence length="461" mass="52050">MCWRELGYMCLIALGFTLVVLMLMRFFTAAIVWLVLFTISLTCVGGTSYLWFLWYITRRDLSSLPDSEPKKHLNDLQYWLAAACLATIVTAILLLIILVMRKRIQLTAALFTEAGRALTALPLLFLQPLWTLLFLSTVFAAWIVGMLFIVTSGDLTADKTSGLVYVTQDTLLKVAPWYHLLALYWMTQFIVSCQYMVIAGATATWYFTRDKDLGSPICTSGHYLLRYHLGSVLLGSFLVALVKLLRALLKWIEKQLSGRFSSCKVLLKVCQVCLCCFERFLKFLNRNAFILVAIHGYPFCKAAREAFSLLSKNVLRVAAINCVGDFVIFMAKVGVIAGTTLIGYEILKASSRLRDLLARRKSPAIAGFRVSYLVQLVSMKNEALHYIWLPLVVGGVFAFLISHCFLSVYEMTIDTLFLCFCEDCQMNDGISRPYFMSTNLMAFVKNSRKASKADAKHHKRA</sequence>
<evidence type="ECO:0000313" key="9">
    <source>
        <dbReference type="Proteomes" id="UP000001555"/>
    </source>
</evidence>
<evidence type="ECO:0000256" key="4">
    <source>
        <dbReference type="ARBA" id="ARBA00022989"/>
    </source>
</evidence>
<evidence type="ECO:0000256" key="1">
    <source>
        <dbReference type="ARBA" id="ARBA00004141"/>
    </source>
</evidence>
<dbReference type="PaxDb" id="6945-B7PKK2"/>
<dbReference type="Proteomes" id="UP000001555">
    <property type="component" value="Unassembled WGS sequence"/>
</dbReference>
<keyword evidence="3 6" id="KW-0812">Transmembrane</keyword>
<organism>
    <name type="scientific">Ixodes scapularis</name>
    <name type="common">Black-legged tick</name>
    <name type="synonym">Deer tick</name>
    <dbReference type="NCBI Taxonomy" id="6945"/>
    <lineage>
        <taxon>Eukaryota</taxon>
        <taxon>Metazoa</taxon>
        <taxon>Ecdysozoa</taxon>
        <taxon>Arthropoda</taxon>
        <taxon>Chelicerata</taxon>
        <taxon>Arachnida</taxon>
        <taxon>Acari</taxon>
        <taxon>Parasitiformes</taxon>
        <taxon>Ixodida</taxon>
        <taxon>Ixodoidea</taxon>
        <taxon>Ixodidae</taxon>
        <taxon>Ixodinae</taxon>
        <taxon>Ixodes</taxon>
    </lineage>
</organism>
<feature type="transmembrane region" description="Helical" evidence="6">
    <location>
        <begin position="227"/>
        <end position="249"/>
    </location>
</feature>
<protein>
    <recommendedName>
        <fullName evidence="6">Choline transporter-like protein</fullName>
    </recommendedName>
</protein>
<comment type="function">
    <text evidence="6">Choline transporter.</text>
</comment>
<evidence type="ECO:0000256" key="2">
    <source>
        <dbReference type="ARBA" id="ARBA00007168"/>
    </source>
</evidence>
<comment type="subcellular location">
    <subcellularLocation>
        <location evidence="6">Cell membrane</location>
        <topology evidence="6">Multi-pass membrane protein</topology>
    </subcellularLocation>
    <subcellularLocation>
        <location evidence="1">Membrane</location>
        <topology evidence="1">Multi-pass membrane protein</topology>
    </subcellularLocation>
</comment>
<feature type="transmembrane region" description="Helical" evidence="6">
    <location>
        <begin position="76"/>
        <end position="99"/>
    </location>
</feature>
<dbReference type="GO" id="GO:0055085">
    <property type="term" value="P:transmembrane transport"/>
    <property type="evidence" value="ECO:0000318"/>
    <property type="project" value="GO_Central"/>
</dbReference>
<dbReference type="HOGENOM" id="CLU_017181_2_1_1"/>
<dbReference type="InterPro" id="IPR007603">
    <property type="entry name" value="Choline_transptr-like"/>
</dbReference>
<dbReference type="EnsemblMetazoa" id="ISCW006737-RA">
    <property type="protein sequence ID" value="ISCW006737-PA"/>
    <property type="gene ID" value="ISCW006737"/>
</dbReference>
<proteinExistence type="inferred from homology"/>
<feature type="transmembrane region" description="Helical" evidence="6">
    <location>
        <begin position="31"/>
        <end position="56"/>
    </location>
</feature>
<feature type="transmembrane region" description="Helical" evidence="6">
    <location>
        <begin position="386"/>
        <end position="409"/>
    </location>
</feature>
<evidence type="ECO:0000256" key="3">
    <source>
        <dbReference type="ARBA" id="ARBA00022692"/>
    </source>
</evidence>
<reference evidence="7 9" key="1">
    <citation type="submission" date="2008-03" db="EMBL/GenBank/DDBJ databases">
        <title>Annotation of Ixodes scapularis.</title>
        <authorList>
            <consortium name="Ixodes scapularis Genome Project Consortium"/>
            <person name="Caler E."/>
            <person name="Hannick L.I."/>
            <person name="Bidwell S."/>
            <person name="Joardar V."/>
            <person name="Thiagarajan M."/>
            <person name="Amedeo P."/>
            <person name="Galinsky K.J."/>
            <person name="Schobel S."/>
            <person name="Inman J."/>
            <person name="Hostetler J."/>
            <person name="Miller J."/>
            <person name="Hammond M."/>
            <person name="Megy K."/>
            <person name="Lawson D."/>
            <person name="Kodira C."/>
            <person name="Sutton G."/>
            <person name="Meyer J."/>
            <person name="Hill C.A."/>
            <person name="Birren B."/>
            <person name="Nene V."/>
            <person name="Collins F."/>
            <person name="Alarcon-Chaidez F."/>
            <person name="Wikel S."/>
            <person name="Strausberg R."/>
        </authorList>
    </citation>
    <scope>NUCLEOTIDE SEQUENCE [LARGE SCALE GENOMIC DNA]</scope>
    <source>
        <strain evidence="9">Wikel</strain>
        <strain evidence="7">Wikel colony</strain>
    </source>
</reference>
<dbReference type="OrthoDB" id="420519at2759"/>
<feature type="transmembrane region" description="Helical" evidence="6">
    <location>
        <begin position="182"/>
        <end position="207"/>
    </location>
</feature>
<dbReference type="GO" id="GO:0005886">
    <property type="term" value="C:plasma membrane"/>
    <property type="evidence" value="ECO:0007669"/>
    <property type="project" value="UniProtKB-SubCell"/>
</dbReference>
<dbReference type="GO" id="GO:0022857">
    <property type="term" value="F:transmembrane transporter activity"/>
    <property type="evidence" value="ECO:0000318"/>
    <property type="project" value="GO_Central"/>
</dbReference>
<comment type="similarity">
    <text evidence="2 6">Belongs to the CTL (choline transporter-like) family.</text>
</comment>
<reference evidence="8" key="2">
    <citation type="submission" date="2020-05" db="UniProtKB">
        <authorList>
            <consortium name="EnsemblMetazoa"/>
        </authorList>
    </citation>
    <scope>IDENTIFICATION</scope>
    <source>
        <strain evidence="8">wikel</strain>
    </source>
</reference>
<dbReference type="InParanoid" id="B7PKK2"/>
<dbReference type="AlphaFoldDB" id="B7PKK2"/>
<dbReference type="VEuPathDB" id="VectorBase:ISCP_019792"/>
<evidence type="ECO:0000256" key="6">
    <source>
        <dbReference type="RuleBase" id="RU368066"/>
    </source>
</evidence>
<evidence type="ECO:0000256" key="5">
    <source>
        <dbReference type="ARBA" id="ARBA00023136"/>
    </source>
</evidence>
<dbReference type="PANTHER" id="PTHR12385:SF96">
    <property type="entry name" value="CHOLINE TRANSPORTER-LIKE PROTEIN"/>
    <property type="match status" value="1"/>
</dbReference>
<keyword evidence="4 6" id="KW-1133">Transmembrane helix</keyword>
<dbReference type="EMBL" id="DS734517">
    <property type="protein sequence ID" value="EEC07124.1"/>
    <property type="molecule type" value="Genomic_DNA"/>
</dbReference>
<keyword evidence="5 6" id="KW-0472">Membrane</keyword>
<dbReference type="Pfam" id="PF04515">
    <property type="entry name" value="Choline_transpo"/>
    <property type="match status" value="1"/>
</dbReference>